<gene>
    <name evidence="5" type="ORF">ERS852571_01325</name>
</gene>
<accession>A0A173SLN3</accession>
<proteinExistence type="predicted"/>
<evidence type="ECO:0000313" key="6">
    <source>
        <dbReference type="Proteomes" id="UP000095553"/>
    </source>
</evidence>
<keyword evidence="3" id="KW-1133">Transmembrane helix</keyword>
<reference evidence="5 6" key="1">
    <citation type="submission" date="2015-09" db="EMBL/GenBank/DDBJ databases">
        <authorList>
            <consortium name="Pathogen Informatics"/>
        </authorList>
    </citation>
    <scope>NUCLEOTIDE SEQUENCE [LARGE SCALE GENOMIC DNA]</scope>
    <source>
        <strain evidence="5 6">2789STDY5834959</strain>
    </source>
</reference>
<sequence>MDFYQQLQLSSIGSKQWIKGAKDSKEKHKRILIYNFKVYLVVAFCFAVVTLYSMIFGSQNSVVGVLVLLVLMILRQVDFGIDTKHSIGVIFMIFAILAVGPRLANTVNTVPAFFIHFLCIMAIMILSCHNVIMSNQSTFILGYLLFYGYDVTGHNYVLRCCGLFAGAVICSLVFYKNHRNRTFHRGFYHLFKEFHLFSARSSWYLRLSLGISTAMLIGELVHMPRVMWIGIAAMSVLLPFSKDMKYRVQRRGPFNILGCMIFLILHAILPDHIFQWIGLIGGIGVGYSAGYAWQTVFNTFGALYIAENLFGLKNAIILRIAANVFGSLYAYGFDQLFRKITTSIRNLFENNSIMTDQA</sequence>
<evidence type="ECO:0000256" key="2">
    <source>
        <dbReference type="ARBA" id="ARBA00022692"/>
    </source>
</evidence>
<evidence type="ECO:0000256" key="3">
    <source>
        <dbReference type="ARBA" id="ARBA00022989"/>
    </source>
</evidence>
<protein>
    <submittedName>
        <fullName evidence="5">Uncharacterized protein</fullName>
    </submittedName>
</protein>
<dbReference type="EMBL" id="CYXY01000007">
    <property type="protein sequence ID" value="CUM91283.1"/>
    <property type="molecule type" value="Genomic_DNA"/>
</dbReference>
<evidence type="ECO:0000256" key="4">
    <source>
        <dbReference type="ARBA" id="ARBA00023136"/>
    </source>
</evidence>
<name>A0A173SLN3_ANAHA</name>
<dbReference type="AlphaFoldDB" id="A0A173SLN3"/>
<dbReference type="RefSeq" id="WP_055072704.1">
    <property type="nucleotide sequence ID" value="NZ_CYXY01000007.1"/>
</dbReference>
<keyword evidence="4" id="KW-0472">Membrane</keyword>
<dbReference type="InterPro" id="IPR049453">
    <property type="entry name" value="Memb_transporter_dom"/>
</dbReference>
<dbReference type="GO" id="GO:0016020">
    <property type="term" value="C:membrane"/>
    <property type="evidence" value="ECO:0007669"/>
    <property type="project" value="UniProtKB-SubCell"/>
</dbReference>
<keyword evidence="2" id="KW-0812">Transmembrane</keyword>
<comment type="subcellular location">
    <subcellularLocation>
        <location evidence="1">Membrane</location>
        <topology evidence="1">Multi-pass membrane protein</topology>
    </subcellularLocation>
</comment>
<dbReference type="Proteomes" id="UP000095553">
    <property type="component" value="Unassembled WGS sequence"/>
</dbReference>
<organism evidence="5 6">
    <name type="scientific">Anaerostipes hadrus</name>
    <dbReference type="NCBI Taxonomy" id="649756"/>
    <lineage>
        <taxon>Bacteria</taxon>
        <taxon>Bacillati</taxon>
        <taxon>Bacillota</taxon>
        <taxon>Clostridia</taxon>
        <taxon>Lachnospirales</taxon>
        <taxon>Lachnospiraceae</taxon>
        <taxon>Anaerostipes</taxon>
    </lineage>
</organism>
<evidence type="ECO:0000256" key="1">
    <source>
        <dbReference type="ARBA" id="ARBA00004141"/>
    </source>
</evidence>
<dbReference type="Pfam" id="PF13515">
    <property type="entry name" value="FUSC_2"/>
    <property type="match status" value="1"/>
</dbReference>
<evidence type="ECO:0000313" key="5">
    <source>
        <dbReference type="EMBL" id="CUM91283.1"/>
    </source>
</evidence>